<dbReference type="EMBL" id="CAJOAY010002302">
    <property type="protein sequence ID" value="CAF3940476.1"/>
    <property type="molecule type" value="Genomic_DNA"/>
</dbReference>
<feature type="transmembrane region" description="Helical" evidence="5">
    <location>
        <begin position="148"/>
        <end position="169"/>
    </location>
</feature>
<protein>
    <recommendedName>
        <fullName evidence="6">G-protein coupled receptors family 1 profile domain-containing protein</fullName>
    </recommendedName>
</protein>
<dbReference type="OrthoDB" id="10023077at2759"/>
<organism evidence="8 9">
    <name type="scientific">Adineta steineri</name>
    <dbReference type="NCBI Taxonomy" id="433720"/>
    <lineage>
        <taxon>Eukaryota</taxon>
        <taxon>Metazoa</taxon>
        <taxon>Spiralia</taxon>
        <taxon>Gnathifera</taxon>
        <taxon>Rotifera</taxon>
        <taxon>Eurotatoria</taxon>
        <taxon>Bdelloidea</taxon>
        <taxon>Adinetida</taxon>
        <taxon>Adinetidae</taxon>
        <taxon>Adineta</taxon>
    </lineage>
</organism>
<reference evidence="8" key="1">
    <citation type="submission" date="2021-02" db="EMBL/GenBank/DDBJ databases">
        <authorList>
            <person name="Nowell W R."/>
        </authorList>
    </citation>
    <scope>NUCLEOTIDE SEQUENCE</scope>
</reference>
<accession>A0A819K916</accession>
<feature type="domain" description="G-protein coupled receptors family 1 profile" evidence="6">
    <location>
        <begin position="45"/>
        <end position="297"/>
    </location>
</feature>
<feature type="transmembrane region" description="Helical" evidence="5">
    <location>
        <begin position="30"/>
        <end position="53"/>
    </location>
</feature>
<evidence type="ECO:0000256" key="3">
    <source>
        <dbReference type="ARBA" id="ARBA00022989"/>
    </source>
</evidence>
<proteinExistence type="predicted"/>
<keyword evidence="4 5" id="KW-0472">Membrane</keyword>
<evidence type="ECO:0000256" key="4">
    <source>
        <dbReference type="ARBA" id="ARBA00023136"/>
    </source>
</evidence>
<evidence type="ECO:0000259" key="6">
    <source>
        <dbReference type="PROSITE" id="PS50262"/>
    </source>
</evidence>
<evidence type="ECO:0000256" key="1">
    <source>
        <dbReference type="ARBA" id="ARBA00004370"/>
    </source>
</evidence>
<dbReference type="InterPro" id="IPR017452">
    <property type="entry name" value="GPCR_Rhodpsn_7TM"/>
</dbReference>
<dbReference type="EMBL" id="CAJNON010001934">
    <property type="protein sequence ID" value="CAF1492770.1"/>
    <property type="molecule type" value="Genomic_DNA"/>
</dbReference>
<gene>
    <name evidence="8" type="ORF">OKA104_LOCUS26357</name>
    <name evidence="7" type="ORF">VCS650_LOCUS41799</name>
</gene>
<feature type="transmembrane region" description="Helical" evidence="5">
    <location>
        <begin position="238"/>
        <end position="264"/>
    </location>
</feature>
<dbReference type="Proteomes" id="UP000663891">
    <property type="component" value="Unassembled WGS sequence"/>
</dbReference>
<dbReference type="PROSITE" id="PS50262">
    <property type="entry name" value="G_PROTEIN_RECEP_F1_2"/>
    <property type="match status" value="1"/>
</dbReference>
<comment type="subcellular location">
    <subcellularLocation>
        <location evidence="1">Membrane</location>
    </subcellularLocation>
</comment>
<feature type="transmembrane region" description="Helical" evidence="5">
    <location>
        <begin position="276"/>
        <end position="300"/>
    </location>
</feature>
<keyword evidence="3 5" id="KW-1133">Transmembrane helix</keyword>
<feature type="transmembrane region" description="Helical" evidence="5">
    <location>
        <begin position="106"/>
        <end position="127"/>
    </location>
</feature>
<dbReference type="Proteomes" id="UP000663881">
    <property type="component" value="Unassembled WGS sequence"/>
</dbReference>
<sequence>MTLNITTTSTIILSTVSNTNTILNILLNKVVYNLPLVFIILGLIGFLGNVFTYLQAELRSNTCSIYLLCGSIVDAIHLLYNLLAVYLTRVHGYYIPWFVLPSLCQFYISMLGFLPHLSINFLLMAIIDRYASTCNLASSIHRINQLKMVPWFIIITIFTSGLITLRTILLYEYKSLVGCTTTNPLMNSILYVIFNGVMQPLLMLIFVLLTFRNVQLSRQRIGTAVNLRGSRNRFITMIFVQVLATAIISLQWIFVYSLFVFYFGTKAIYDQSSVIYFVYMLSNYCCYLNNVKSFYVSLLISKVFRQTFKKVSVKFLPRYLRVRWETTGVNDFMMNDINNNQPNVSRKRAITREN</sequence>
<comment type="caution">
    <text evidence="8">The sequence shown here is derived from an EMBL/GenBank/DDBJ whole genome shotgun (WGS) entry which is preliminary data.</text>
</comment>
<evidence type="ECO:0000313" key="8">
    <source>
        <dbReference type="EMBL" id="CAF3940476.1"/>
    </source>
</evidence>
<evidence type="ECO:0000313" key="7">
    <source>
        <dbReference type="EMBL" id="CAF1492770.1"/>
    </source>
</evidence>
<feature type="transmembrane region" description="Helical" evidence="5">
    <location>
        <begin position="65"/>
        <end position="86"/>
    </location>
</feature>
<dbReference type="AlphaFoldDB" id="A0A819K916"/>
<evidence type="ECO:0000256" key="2">
    <source>
        <dbReference type="ARBA" id="ARBA00022692"/>
    </source>
</evidence>
<feature type="transmembrane region" description="Helical" evidence="5">
    <location>
        <begin position="189"/>
        <end position="211"/>
    </location>
</feature>
<dbReference type="Gene3D" id="1.20.1070.10">
    <property type="entry name" value="Rhodopsin 7-helix transmembrane proteins"/>
    <property type="match status" value="1"/>
</dbReference>
<dbReference type="SUPFAM" id="SSF81321">
    <property type="entry name" value="Family A G protein-coupled receptor-like"/>
    <property type="match status" value="1"/>
</dbReference>
<dbReference type="GO" id="GO:0016020">
    <property type="term" value="C:membrane"/>
    <property type="evidence" value="ECO:0007669"/>
    <property type="project" value="UniProtKB-SubCell"/>
</dbReference>
<evidence type="ECO:0000313" key="9">
    <source>
        <dbReference type="Proteomes" id="UP000663881"/>
    </source>
</evidence>
<keyword evidence="2 5" id="KW-0812">Transmembrane</keyword>
<name>A0A819K916_9BILA</name>
<evidence type="ECO:0000256" key="5">
    <source>
        <dbReference type="SAM" id="Phobius"/>
    </source>
</evidence>